<protein>
    <submittedName>
        <fullName evidence="3">XRE family transcriptional regulator</fullName>
    </submittedName>
</protein>
<dbReference type="EMBL" id="QTJW01000065">
    <property type="protein sequence ID" value="RGD66292.1"/>
    <property type="molecule type" value="Genomic_DNA"/>
</dbReference>
<evidence type="ECO:0000313" key="3">
    <source>
        <dbReference type="EMBL" id="RGD66292.1"/>
    </source>
</evidence>
<evidence type="ECO:0000256" key="1">
    <source>
        <dbReference type="ARBA" id="ARBA00023125"/>
    </source>
</evidence>
<dbReference type="Pfam" id="PF01381">
    <property type="entry name" value="HTH_3"/>
    <property type="match status" value="1"/>
</dbReference>
<dbReference type="PROSITE" id="PS50943">
    <property type="entry name" value="HTH_CROC1"/>
    <property type="match status" value="1"/>
</dbReference>
<organism evidence="3 4">
    <name type="scientific">Hungatella hathewayi</name>
    <dbReference type="NCBI Taxonomy" id="154046"/>
    <lineage>
        <taxon>Bacteria</taxon>
        <taxon>Bacillati</taxon>
        <taxon>Bacillota</taxon>
        <taxon>Clostridia</taxon>
        <taxon>Lachnospirales</taxon>
        <taxon>Lachnospiraceae</taxon>
        <taxon>Hungatella</taxon>
    </lineage>
</organism>
<feature type="domain" description="HTH cro/C1-type" evidence="2">
    <location>
        <begin position="8"/>
        <end position="62"/>
    </location>
</feature>
<dbReference type="OrthoDB" id="1766270at2"/>
<dbReference type="AlphaFoldDB" id="A0A3E3DAK7"/>
<dbReference type="GO" id="GO:0003677">
    <property type="term" value="F:DNA binding"/>
    <property type="evidence" value="ECO:0007669"/>
    <property type="project" value="UniProtKB-KW"/>
</dbReference>
<proteinExistence type="predicted"/>
<dbReference type="Proteomes" id="UP000261023">
    <property type="component" value="Unassembled WGS sequence"/>
</dbReference>
<dbReference type="SUPFAM" id="SSF47413">
    <property type="entry name" value="lambda repressor-like DNA-binding domains"/>
    <property type="match status" value="1"/>
</dbReference>
<reference evidence="3 4" key="1">
    <citation type="submission" date="2018-08" db="EMBL/GenBank/DDBJ databases">
        <title>A genome reference for cultivated species of the human gut microbiota.</title>
        <authorList>
            <person name="Zou Y."/>
            <person name="Xue W."/>
            <person name="Luo G."/>
        </authorList>
    </citation>
    <scope>NUCLEOTIDE SEQUENCE [LARGE SCALE GENOMIC DNA]</scope>
    <source>
        <strain evidence="3 4">AF19-13AC</strain>
    </source>
</reference>
<comment type="caution">
    <text evidence="3">The sequence shown here is derived from an EMBL/GenBank/DDBJ whole genome shotgun (WGS) entry which is preliminary data.</text>
</comment>
<dbReference type="PANTHER" id="PTHR46558:SF14">
    <property type="entry name" value="HTH-TYPE TRANSCRIPTIONAL REGULATOR ANSR"/>
    <property type="match status" value="1"/>
</dbReference>
<dbReference type="InterPro" id="IPR001387">
    <property type="entry name" value="Cro/C1-type_HTH"/>
</dbReference>
<evidence type="ECO:0000259" key="2">
    <source>
        <dbReference type="PROSITE" id="PS50943"/>
    </source>
</evidence>
<dbReference type="Gene3D" id="1.10.260.40">
    <property type="entry name" value="lambda repressor-like DNA-binding domains"/>
    <property type="match status" value="1"/>
</dbReference>
<dbReference type="InterPro" id="IPR010982">
    <property type="entry name" value="Lambda_DNA-bd_dom_sf"/>
</dbReference>
<sequence>MRELGERLRRLRESVKLSQVKMAELLGVKQSSINRYEQGQSAPSLETLVRYADYFDVSLDYLLARTDNPQGKLYEYRPKIAPGSEEMKQFIEMCFDPQSPLNEKLKQTLLEMMEVEKK</sequence>
<dbReference type="SMART" id="SM00530">
    <property type="entry name" value="HTH_XRE"/>
    <property type="match status" value="1"/>
</dbReference>
<gene>
    <name evidence="3" type="ORF">DWX31_33420</name>
</gene>
<keyword evidence="1" id="KW-0238">DNA-binding</keyword>
<dbReference type="PANTHER" id="PTHR46558">
    <property type="entry name" value="TRACRIPTIONAL REGULATORY PROTEIN-RELATED-RELATED"/>
    <property type="match status" value="1"/>
</dbReference>
<evidence type="ECO:0000313" key="4">
    <source>
        <dbReference type="Proteomes" id="UP000261023"/>
    </source>
</evidence>
<accession>A0A3E3DAK7</accession>
<dbReference type="RefSeq" id="WP_025532437.1">
    <property type="nucleotide sequence ID" value="NZ_QTJW01000065.1"/>
</dbReference>
<dbReference type="CDD" id="cd00093">
    <property type="entry name" value="HTH_XRE"/>
    <property type="match status" value="1"/>
</dbReference>
<name>A0A3E3DAK7_9FIRM</name>